<gene>
    <name evidence="1" type="ORF">K0M31_013400</name>
</gene>
<dbReference type="AlphaFoldDB" id="A0AA40FIL9"/>
<dbReference type="EMBL" id="JAHYIQ010000036">
    <property type="protein sequence ID" value="KAK1119576.1"/>
    <property type="molecule type" value="Genomic_DNA"/>
</dbReference>
<reference evidence="1" key="1">
    <citation type="submission" date="2021-10" db="EMBL/GenBank/DDBJ databases">
        <title>Melipona bicolor Genome sequencing and assembly.</title>
        <authorList>
            <person name="Araujo N.S."/>
            <person name="Arias M.C."/>
        </authorList>
    </citation>
    <scope>NUCLEOTIDE SEQUENCE</scope>
    <source>
        <strain evidence="1">USP_2M_L1-L4_2017</strain>
        <tissue evidence="1">Whole body</tissue>
    </source>
</reference>
<dbReference type="Proteomes" id="UP001177670">
    <property type="component" value="Unassembled WGS sequence"/>
</dbReference>
<evidence type="ECO:0000313" key="2">
    <source>
        <dbReference type="Proteomes" id="UP001177670"/>
    </source>
</evidence>
<proteinExistence type="predicted"/>
<accession>A0AA40FIL9</accession>
<name>A0AA40FIL9_9HYME</name>
<protein>
    <submittedName>
        <fullName evidence="1">Uncharacterized protein</fullName>
    </submittedName>
</protein>
<keyword evidence="2" id="KW-1185">Reference proteome</keyword>
<organism evidence="1 2">
    <name type="scientific">Melipona bicolor</name>
    <dbReference type="NCBI Taxonomy" id="60889"/>
    <lineage>
        <taxon>Eukaryota</taxon>
        <taxon>Metazoa</taxon>
        <taxon>Ecdysozoa</taxon>
        <taxon>Arthropoda</taxon>
        <taxon>Hexapoda</taxon>
        <taxon>Insecta</taxon>
        <taxon>Pterygota</taxon>
        <taxon>Neoptera</taxon>
        <taxon>Endopterygota</taxon>
        <taxon>Hymenoptera</taxon>
        <taxon>Apocrita</taxon>
        <taxon>Aculeata</taxon>
        <taxon>Apoidea</taxon>
        <taxon>Anthophila</taxon>
        <taxon>Apidae</taxon>
        <taxon>Melipona</taxon>
    </lineage>
</organism>
<sequence length="86" mass="9909">MYHKLNENKLEEVWLVLDDVSLRNDTISSNKADTLLFLPPCQTPLKSFFRKLNSLLITLLQPSPTPDRLSQLLHEPVHKTSPNSDR</sequence>
<comment type="caution">
    <text evidence="1">The sequence shown here is derived from an EMBL/GenBank/DDBJ whole genome shotgun (WGS) entry which is preliminary data.</text>
</comment>
<evidence type="ECO:0000313" key="1">
    <source>
        <dbReference type="EMBL" id="KAK1119576.1"/>
    </source>
</evidence>